<sequence>MNVIVNKTQPPLIDTYRFWVKNIYSLIKHWQQNYQTRRQLSELPEHLLEDIGLSREEAHKECQKSFWD</sequence>
<organism evidence="2 3">
    <name type="scientific">Vibrio gazogenes DSM 21264 = NBRC 103151</name>
    <dbReference type="NCBI Taxonomy" id="1123492"/>
    <lineage>
        <taxon>Bacteria</taxon>
        <taxon>Pseudomonadati</taxon>
        <taxon>Pseudomonadota</taxon>
        <taxon>Gammaproteobacteria</taxon>
        <taxon>Vibrionales</taxon>
        <taxon>Vibrionaceae</taxon>
        <taxon>Vibrio</taxon>
    </lineage>
</organism>
<dbReference type="Pfam" id="PF06568">
    <property type="entry name" value="YjiS-like"/>
    <property type="match status" value="1"/>
</dbReference>
<keyword evidence="3" id="KW-1185">Reference proteome</keyword>
<name>A0A1M4WVW7_VIBGA</name>
<evidence type="ECO:0000313" key="2">
    <source>
        <dbReference type="EMBL" id="SHE85384.1"/>
    </source>
</evidence>
<evidence type="ECO:0000313" key="3">
    <source>
        <dbReference type="Proteomes" id="UP000184159"/>
    </source>
</evidence>
<gene>
    <name evidence="2" type="ORF">SAMN02745781_00924</name>
</gene>
<evidence type="ECO:0000259" key="1">
    <source>
        <dbReference type="Pfam" id="PF06568"/>
    </source>
</evidence>
<dbReference type="InterPro" id="IPR009506">
    <property type="entry name" value="YjiS-like"/>
</dbReference>
<feature type="domain" description="YjiS-like" evidence="1">
    <location>
        <begin position="27"/>
        <end position="59"/>
    </location>
</feature>
<protein>
    <submittedName>
        <fullName evidence="2">Uncharacterized conserved protein YjiS, DUF1127 family</fullName>
    </submittedName>
</protein>
<dbReference type="RefSeq" id="WP_072956118.1">
    <property type="nucleotide sequence ID" value="NZ_FQUH01000003.1"/>
</dbReference>
<reference evidence="3" key="1">
    <citation type="submission" date="2016-11" db="EMBL/GenBank/DDBJ databases">
        <authorList>
            <person name="Varghese N."/>
            <person name="Submissions S."/>
        </authorList>
    </citation>
    <scope>NUCLEOTIDE SEQUENCE [LARGE SCALE GENOMIC DNA]</scope>
    <source>
        <strain evidence="3">DSM 21264</strain>
    </source>
</reference>
<dbReference type="AlphaFoldDB" id="A0A1M4WVW7"/>
<proteinExistence type="predicted"/>
<accession>A0A1M4WVW7</accession>
<dbReference type="EMBL" id="FQUH01000003">
    <property type="protein sequence ID" value="SHE85384.1"/>
    <property type="molecule type" value="Genomic_DNA"/>
</dbReference>
<dbReference type="Proteomes" id="UP000184159">
    <property type="component" value="Unassembled WGS sequence"/>
</dbReference>